<dbReference type="EMBL" id="KK852817">
    <property type="protein sequence ID" value="KDR15777.1"/>
    <property type="molecule type" value="Genomic_DNA"/>
</dbReference>
<name>A0A067R1E2_ZOONE</name>
<accession>A0A067R1E2</accession>
<proteinExistence type="predicted"/>
<sequence>MESQEECFVIDDLNRAGDAVSGLYGETCDSFDSELHLVSVDNMLSLDALLADLQNTISPTNGLTSPGSGSGSGYGSLNGTRGRDPVGYGGDYGTTRSVTSERYETRHSQGPVSVSSPIHQLILTDGVVTQLWCFSKRRG</sequence>
<reference evidence="2 3" key="1">
    <citation type="journal article" date="2014" name="Nat. Commun.">
        <title>Molecular traces of alternative social organization in a termite genome.</title>
        <authorList>
            <person name="Terrapon N."/>
            <person name="Li C."/>
            <person name="Robertson H.M."/>
            <person name="Ji L."/>
            <person name="Meng X."/>
            <person name="Booth W."/>
            <person name="Chen Z."/>
            <person name="Childers C.P."/>
            <person name="Glastad K.M."/>
            <person name="Gokhale K."/>
            <person name="Gowin J."/>
            <person name="Gronenberg W."/>
            <person name="Hermansen R.A."/>
            <person name="Hu H."/>
            <person name="Hunt B.G."/>
            <person name="Huylmans A.K."/>
            <person name="Khalil S.M."/>
            <person name="Mitchell R.D."/>
            <person name="Munoz-Torres M.C."/>
            <person name="Mustard J.A."/>
            <person name="Pan H."/>
            <person name="Reese J.T."/>
            <person name="Scharf M.E."/>
            <person name="Sun F."/>
            <person name="Vogel H."/>
            <person name="Xiao J."/>
            <person name="Yang W."/>
            <person name="Yang Z."/>
            <person name="Yang Z."/>
            <person name="Zhou J."/>
            <person name="Zhu J."/>
            <person name="Brent C.S."/>
            <person name="Elsik C.G."/>
            <person name="Goodisman M.A."/>
            <person name="Liberles D.A."/>
            <person name="Roe R.M."/>
            <person name="Vargo E.L."/>
            <person name="Vilcinskas A."/>
            <person name="Wang J."/>
            <person name="Bornberg-Bauer E."/>
            <person name="Korb J."/>
            <person name="Zhang G."/>
            <person name="Liebig J."/>
        </authorList>
    </citation>
    <scope>NUCLEOTIDE SEQUENCE [LARGE SCALE GENOMIC DNA]</scope>
    <source>
        <tissue evidence="2">Whole organism</tissue>
    </source>
</reference>
<dbReference type="AlphaFoldDB" id="A0A067R1E2"/>
<keyword evidence="3" id="KW-1185">Reference proteome</keyword>
<protein>
    <submittedName>
        <fullName evidence="2">Uncharacterized protein</fullName>
    </submittedName>
</protein>
<organism evidence="2 3">
    <name type="scientific">Zootermopsis nevadensis</name>
    <name type="common">Dampwood termite</name>
    <dbReference type="NCBI Taxonomy" id="136037"/>
    <lineage>
        <taxon>Eukaryota</taxon>
        <taxon>Metazoa</taxon>
        <taxon>Ecdysozoa</taxon>
        <taxon>Arthropoda</taxon>
        <taxon>Hexapoda</taxon>
        <taxon>Insecta</taxon>
        <taxon>Pterygota</taxon>
        <taxon>Neoptera</taxon>
        <taxon>Polyneoptera</taxon>
        <taxon>Dictyoptera</taxon>
        <taxon>Blattodea</taxon>
        <taxon>Blattoidea</taxon>
        <taxon>Termitoidae</taxon>
        <taxon>Termopsidae</taxon>
        <taxon>Zootermopsis</taxon>
    </lineage>
</organism>
<evidence type="ECO:0000313" key="3">
    <source>
        <dbReference type="Proteomes" id="UP000027135"/>
    </source>
</evidence>
<gene>
    <name evidence="2" type="ORF">L798_10322</name>
</gene>
<dbReference type="InParanoid" id="A0A067R1E2"/>
<evidence type="ECO:0000313" key="2">
    <source>
        <dbReference type="EMBL" id="KDR15777.1"/>
    </source>
</evidence>
<feature type="region of interest" description="Disordered" evidence="1">
    <location>
        <begin position="59"/>
        <end position="89"/>
    </location>
</feature>
<dbReference type="Proteomes" id="UP000027135">
    <property type="component" value="Unassembled WGS sequence"/>
</dbReference>
<evidence type="ECO:0000256" key="1">
    <source>
        <dbReference type="SAM" id="MobiDB-lite"/>
    </source>
</evidence>